<sequence>MKASSAAVFLLARVVNNAIRFAASLWGTHRVRPSTTTRSIDVSTPLQPGQFGLLLNRSQRVTLPFSSPGRSSPVWVVKA</sequence>
<evidence type="ECO:0000313" key="2">
    <source>
        <dbReference type="Proteomes" id="UP000247810"/>
    </source>
</evidence>
<reference evidence="1 2" key="1">
    <citation type="submission" date="2018-02" db="EMBL/GenBank/DDBJ databases">
        <title>The genomes of Aspergillus section Nigri reveals drivers in fungal speciation.</title>
        <authorList>
            <consortium name="DOE Joint Genome Institute"/>
            <person name="Vesth T.C."/>
            <person name="Nybo J."/>
            <person name="Theobald S."/>
            <person name="Brandl J."/>
            <person name="Frisvad J.C."/>
            <person name="Nielsen K.F."/>
            <person name="Lyhne E.K."/>
            <person name="Kogle M.E."/>
            <person name="Kuo A."/>
            <person name="Riley R."/>
            <person name="Clum A."/>
            <person name="Nolan M."/>
            <person name="Lipzen A."/>
            <person name="Salamov A."/>
            <person name="Henrissat B."/>
            <person name="Wiebenga A."/>
            <person name="De vries R.P."/>
            <person name="Grigoriev I.V."/>
            <person name="Mortensen U.H."/>
            <person name="Andersen M.R."/>
            <person name="Baker S.E."/>
        </authorList>
    </citation>
    <scope>NUCLEOTIDE SEQUENCE [LARGE SCALE GENOMIC DNA]</scope>
    <source>
        <strain evidence="1 2">CBS 707.79</strain>
    </source>
</reference>
<keyword evidence="2" id="KW-1185">Reference proteome</keyword>
<gene>
    <name evidence="1" type="ORF">BO71DRAFT_399293</name>
</gene>
<proteinExistence type="predicted"/>
<dbReference type="VEuPathDB" id="FungiDB:BO71DRAFT_399293"/>
<dbReference type="AlphaFoldDB" id="A0A319D982"/>
<name>A0A319D982_9EURO</name>
<accession>A0A319D982</accession>
<dbReference type="Proteomes" id="UP000247810">
    <property type="component" value="Unassembled WGS sequence"/>
</dbReference>
<organism evidence="1 2">
    <name type="scientific">Aspergillus ellipticus CBS 707.79</name>
    <dbReference type="NCBI Taxonomy" id="1448320"/>
    <lineage>
        <taxon>Eukaryota</taxon>
        <taxon>Fungi</taxon>
        <taxon>Dikarya</taxon>
        <taxon>Ascomycota</taxon>
        <taxon>Pezizomycotina</taxon>
        <taxon>Eurotiomycetes</taxon>
        <taxon>Eurotiomycetidae</taxon>
        <taxon>Eurotiales</taxon>
        <taxon>Aspergillaceae</taxon>
        <taxon>Aspergillus</taxon>
        <taxon>Aspergillus subgen. Circumdati</taxon>
    </lineage>
</organism>
<evidence type="ECO:0000313" key="1">
    <source>
        <dbReference type="EMBL" id="PYH93955.1"/>
    </source>
</evidence>
<protein>
    <submittedName>
        <fullName evidence="1">Uncharacterized protein</fullName>
    </submittedName>
</protein>
<dbReference type="EMBL" id="KZ825882">
    <property type="protein sequence ID" value="PYH93955.1"/>
    <property type="molecule type" value="Genomic_DNA"/>
</dbReference>
<feature type="non-terminal residue" evidence="1">
    <location>
        <position position="79"/>
    </location>
</feature>